<keyword evidence="1" id="KW-1133">Transmembrane helix</keyword>
<dbReference type="InterPro" id="IPR026870">
    <property type="entry name" value="Zinc_ribbon_dom"/>
</dbReference>
<dbReference type="RefSeq" id="WP_390307402.1">
    <property type="nucleotide sequence ID" value="NZ_JBHRRZ010000036.1"/>
</dbReference>
<comment type="caution">
    <text evidence="3">The sequence shown here is derived from an EMBL/GenBank/DDBJ whole genome shotgun (WGS) entry which is preliminary data.</text>
</comment>
<keyword evidence="1" id="KW-0472">Membrane</keyword>
<proteinExistence type="predicted"/>
<sequence length="118" mass="12732">MRFCPQCGADVHEQSRFCSKCGTELSTAESDSTASALKQEPTETDTGSANTYMIIGWICCVVSLIFIPIIFGAITVIMGYLTKKTNEQHGTIMMIAGVAAAIFGMLLGAALGGYYYYY</sequence>
<evidence type="ECO:0000259" key="2">
    <source>
        <dbReference type="Pfam" id="PF13240"/>
    </source>
</evidence>
<evidence type="ECO:0000313" key="3">
    <source>
        <dbReference type="EMBL" id="MFC2949433.1"/>
    </source>
</evidence>
<feature type="domain" description="Zinc-ribbon" evidence="2">
    <location>
        <begin position="3"/>
        <end position="25"/>
    </location>
</feature>
<evidence type="ECO:0000313" key="4">
    <source>
        <dbReference type="Proteomes" id="UP001595387"/>
    </source>
</evidence>
<protein>
    <submittedName>
        <fullName evidence="3">Zinc-ribbon domain-containing protein</fullName>
    </submittedName>
</protein>
<organism evidence="3 4">
    <name type="scientific">Virgibacillus sediminis</name>
    <dbReference type="NCBI Taxonomy" id="202260"/>
    <lineage>
        <taxon>Bacteria</taxon>
        <taxon>Bacillati</taxon>
        <taxon>Bacillota</taxon>
        <taxon>Bacilli</taxon>
        <taxon>Bacillales</taxon>
        <taxon>Bacillaceae</taxon>
        <taxon>Virgibacillus</taxon>
    </lineage>
</organism>
<dbReference type="Pfam" id="PF13240">
    <property type="entry name" value="Zn_Ribbon_1"/>
    <property type="match status" value="1"/>
</dbReference>
<feature type="transmembrane region" description="Helical" evidence="1">
    <location>
        <begin position="54"/>
        <end position="81"/>
    </location>
</feature>
<keyword evidence="1" id="KW-0812">Transmembrane</keyword>
<accession>A0ABV7A981</accession>
<name>A0ABV7A981_9BACI</name>
<reference evidence="4" key="1">
    <citation type="journal article" date="2019" name="Int. J. Syst. Evol. Microbiol.">
        <title>The Global Catalogue of Microorganisms (GCM) 10K type strain sequencing project: providing services to taxonomists for standard genome sequencing and annotation.</title>
        <authorList>
            <consortium name="The Broad Institute Genomics Platform"/>
            <consortium name="The Broad Institute Genome Sequencing Center for Infectious Disease"/>
            <person name="Wu L."/>
            <person name="Ma J."/>
        </authorList>
    </citation>
    <scope>NUCLEOTIDE SEQUENCE [LARGE SCALE GENOMIC DNA]</scope>
    <source>
        <strain evidence="4">KCTC 13193</strain>
    </source>
</reference>
<dbReference type="Proteomes" id="UP001595387">
    <property type="component" value="Unassembled WGS sequence"/>
</dbReference>
<dbReference type="EMBL" id="JBHRRZ010000036">
    <property type="protein sequence ID" value="MFC2949433.1"/>
    <property type="molecule type" value="Genomic_DNA"/>
</dbReference>
<keyword evidence="4" id="KW-1185">Reference proteome</keyword>
<evidence type="ECO:0000256" key="1">
    <source>
        <dbReference type="SAM" id="Phobius"/>
    </source>
</evidence>
<gene>
    <name evidence="3" type="ORF">ACFODW_14020</name>
</gene>
<feature type="transmembrane region" description="Helical" evidence="1">
    <location>
        <begin position="93"/>
        <end position="117"/>
    </location>
</feature>